<dbReference type="GO" id="GO:0006313">
    <property type="term" value="P:DNA transposition"/>
    <property type="evidence" value="ECO:0007669"/>
    <property type="project" value="InterPro"/>
</dbReference>
<name>M5AMP9_RHILI</name>
<reference evidence="2" key="2">
    <citation type="journal article" date="2013" name="Microbes Environ.">
        <title>Commonalities and Differences among Symbiosis Islands of Three Mesorhizobium loti Strains.</title>
        <authorList>
            <person name="Kasai-Maita H."/>
            <person name="Hirakawa H."/>
            <person name="Nakamura Y."/>
            <person name="Kaneko T."/>
            <person name="Miki K."/>
            <person name="Maruya J."/>
            <person name="Okazaki S."/>
            <person name="Tabata S."/>
            <person name="Saeki K."/>
            <person name="Sato S."/>
        </authorList>
    </citation>
    <scope>NUCLEOTIDE SEQUENCE</scope>
    <source>
        <strain evidence="2">NZP2037</strain>
    </source>
</reference>
<evidence type="ECO:0000313" key="2">
    <source>
        <dbReference type="EMBL" id="BAN09805.1"/>
    </source>
</evidence>
<protein>
    <submittedName>
        <fullName evidence="2">Probable transposase</fullName>
    </submittedName>
</protein>
<organism evidence="2">
    <name type="scientific">Rhizobium loti</name>
    <name type="common">Mesorhizobium loti</name>
    <dbReference type="NCBI Taxonomy" id="381"/>
    <lineage>
        <taxon>Bacteria</taxon>
        <taxon>Pseudomonadati</taxon>
        <taxon>Pseudomonadota</taxon>
        <taxon>Alphaproteobacteria</taxon>
        <taxon>Hyphomicrobiales</taxon>
        <taxon>Phyllobacteriaceae</taxon>
        <taxon>Mesorhizobium</taxon>
    </lineage>
</organism>
<reference evidence="2" key="1">
    <citation type="submission" date="2012-10" db="EMBL/GenBank/DDBJ databases">
        <authorList>
            <person name="Maita H."/>
            <person name="Sato S."/>
        </authorList>
    </citation>
    <scope>NUCLEOTIDE SEQUENCE</scope>
    <source>
        <strain evidence="2">NZP2037</strain>
    </source>
</reference>
<dbReference type="InterPro" id="IPR007069">
    <property type="entry name" value="Transposase_32"/>
</dbReference>
<proteinExistence type="predicted"/>
<accession>M5AMP9</accession>
<evidence type="ECO:0000259" key="1">
    <source>
        <dbReference type="Pfam" id="PF04986"/>
    </source>
</evidence>
<sequence>MLRRDRHASRDQQLARMVQQVLALNPHIQCLVPGSALSPDGRWLSCRPRFFLPIYFGGCSSNG</sequence>
<feature type="domain" description="Transposase IS801/IS1294" evidence="1">
    <location>
        <begin position="20"/>
        <end position="54"/>
    </location>
</feature>
<dbReference type="GO" id="GO:0004803">
    <property type="term" value="F:transposase activity"/>
    <property type="evidence" value="ECO:0007669"/>
    <property type="project" value="InterPro"/>
</dbReference>
<dbReference type="AlphaFoldDB" id="M5AMP9"/>
<dbReference type="EMBL" id="AP012557">
    <property type="protein sequence ID" value="BAN09805.1"/>
    <property type="molecule type" value="Genomic_DNA"/>
</dbReference>
<dbReference type="Pfam" id="PF04986">
    <property type="entry name" value="Y2_Tnp"/>
    <property type="match status" value="1"/>
</dbReference>
<dbReference type="GO" id="GO:0003677">
    <property type="term" value="F:DNA binding"/>
    <property type="evidence" value="ECO:0007669"/>
    <property type="project" value="InterPro"/>
</dbReference>